<gene>
    <name evidence="1" type="ORF">D9X91_11040</name>
</gene>
<comment type="caution">
    <text evidence="1">The sequence shown here is derived from an EMBL/GenBank/DDBJ whole genome shotgun (WGS) entry which is preliminary data.</text>
</comment>
<sequence>MDLIVSEFPQPKNWTGIDHHEGQCLFFLGLRKKEKHRMNLKEYFEWAYLQILFGFFRFFSSFDDDWSGWCKTPERPTGQVWPIGKRASWRGK</sequence>
<dbReference type="AlphaFoldDB" id="A0A3L7JXQ5"/>
<reference evidence="1 2" key="1">
    <citation type="submission" date="2018-10" db="EMBL/GenBank/DDBJ databases">
        <title>Falsibacillus sp. genome draft.</title>
        <authorList>
            <person name="Shi S."/>
        </authorList>
    </citation>
    <scope>NUCLEOTIDE SEQUENCE [LARGE SCALE GENOMIC DNA]</scope>
    <source>
        <strain evidence="1 2">GY 10110</strain>
    </source>
</reference>
<evidence type="ECO:0000313" key="2">
    <source>
        <dbReference type="Proteomes" id="UP000276770"/>
    </source>
</evidence>
<protein>
    <submittedName>
        <fullName evidence="1">Uncharacterized protein</fullName>
    </submittedName>
</protein>
<proteinExistence type="predicted"/>
<dbReference type="EMBL" id="RCVZ01000006">
    <property type="protein sequence ID" value="RLQ95556.1"/>
    <property type="molecule type" value="Genomic_DNA"/>
</dbReference>
<evidence type="ECO:0000313" key="1">
    <source>
        <dbReference type="EMBL" id="RLQ95556.1"/>
    </source>
</evidence>
<accession>A0A3L7JXQ5</accession>
<dbReference type="Proteomes" id="UP000276770">
    <property type="component" value="Unassembled WGS sequence"/>
</dbReference>
<name>A0A3L7JXQ5_9BACI</name>
<organism evidence="1 2">
    <name type="scientific">Falsibacillus albus</name>
    <dbReference type="NCBI Taxonomy" id="2478915"/>
    <lineage>
        <taxon>Bacteria</taxon>
        <taxon>Bacillati</taxon>
        <taxon>Bacillota</taxon>
        <taxon>Bacilli</taxon>
        <taxon>Bacillales</taxon>
        <taxon>Bacillaceae</taxon>
        <taxon>Falsibacillus</taxon>
    </lineage>
</organism>
<keyword evidence="2" id="KW-1185">Reference proteome</keyword>